<proteinExistence type="predicted"/>
<dbReference type="AlphaFoldDB" id="A0A9P6LA03"/>
<gene>
    <name evidence="1" type="ORF">BJ322DRAFT_1105220</name>
</gene>
<name>A0A9P6LA03_9AGAM</name>
<organism evidence="1 2">
    <name type="scientific">Thelephora terrestris</name>
    <dbReference type="NCBI Taxonomy" id="56493"/>
    <lineage>
        <taxon>Eukaryota</taxon>
        <taxon>Fungi</taxon>
        <taxon>Dikarya</taxon>
        <taxon>Basidiomycota</taxon>
        <taxon>Agaricomycotina</taxon>
        <taxon>Agaricomycetes</taxon>
        <taxon>Thelephorales</taxon>
        <taxon>Thelephoraceae</taxon>
        <taxon>Thelephora</taxon>
    </lineage>
</organism>
<dbReference type="Gene3D" id="3.80.10.10">
    <property type="entry name" value="Ribonuclease Inhibitor"/>
    <property type="match status" value="1"/>
</dbReference>
<protein>
    <recommendedName>
        <fullName evidence="3">F-box domain-containing protein</fullName>
    </recommendedName>
</protein>
<evidence type="ECO:0000313" key="1">
    <source>
        <dbReference type="EMBL" id="KAF9789357.1"/>
    </source>
</evidence>
<comment type="caution">
    <text evidence="1">The sequence shown here is derived from an EMBL/GenBank/DDBJ whole genome shotgun (WGS) entry which is preliminary data.</text>
</comment>
<sequence>MSIYCPPEILDHIVDILHDEPEALRQCCLVSKSWVPRSRKHLFVVIKFHAPSDLGAWKRTFPDPSNSPAHHTRTLFIGCPEVVTEEDAAEGGWIQAFSCVTRLETVDNFEFSSVNLSLIPFHKISSTLKSLHVSHYLLSLSQLSYLIQSSPLLEDLTLIGYDTTNDDDELDESQTAISPSITPALSGTLEIFVCLGISRTVRRLLDLPNGLQFQKLKLTSWGGGDSHSIVGLMEACFDTLECLDIAFDLDDQTPIDLSKITKLKDVVFRCKSLSGGWILMALETITVKHRDLQQISIHVPFLWDLAALKDHASAQKRIHFFNPGAKWSFVDGLLASLWESRSVHLKIVYPRPETLDEGREMQDLAGFLFPETTRRGIADFVEESLDLSQICDNIVDLLHDDHKSLKQCCLVSKLWVSRTRKHLFAYVSFRIPTDLEAWKKTFPDPPNSPAHFTQALWIGCLKAVLQADAAGGGWISTFSRVARLEVLSYANSDLGVDLTLFQRFSSTLKSLCVTSSRPLQIINHIYRFPLLEDLTLCGYDQGPGVPQTTNPLSASPALTGTLELRLTRGISGVAHQLLGLPNGLHFRRLKLPSSNVGDLSPVAKLVDACSNTLEYLDVQCKKPAGRTLCLINLSKARKLKEVVFGCEFLDIKWVTVSLKTAAKLRNLQKITIHAPSVLFSASLTNVGVNWGEDEQARTLWSELDPLLVRFGESRSIRTKIIYPPPDPDDEGRGADEWPEYLLPESMKRGVIDLAQKPSD</sequence>
<accession>A0A9P6LA03</accession>
<dbReference type="EMBL" id="WIUZ02000003">
    <property type="protein sequence ID" value="KAF9789357.1"/>
    <property type="molecule type" value="Genomic_DNA"/>
</dbReference>
<reference evidence="1" key="1">
    <citation type="journal article" date="2020" name="Nat. Commun.">
        <title>Large-scale genome sequencing of mycorrhizal fungi provides insights into the early evolution of symbiotic traits.</title>
        <authorList>
            <person name="Miyauchi S."/>
            <person name="Kiss E."/>
            <person name="Kuo A."/>
            <person name="Drula E."/>
            <person name="Kohler A."/>
            <person name="Sanchez-Garcia M."/>
            <person name="Morin E."/>
            <person name="Andreopoulos B."/>
            <person name="Barry K.W."/>
            <person name="Bonito G."/>
            <person name="Buee M."/>
            <person name="Carver A."/>
            <person name="Chen C."/>
            <person name="Cichocki N."/>
            <person name="Clum A."/>
            <person name="Culley D."/>
            <person name="Crous P.W."/>
            <person name="Fauchery L."/>
            <person name="Girlanda M."/>
            <person name="Hayes R.D."/>
            <person name="Keri Z."/>
            <person name="LaButti K."/>
            <person name="Lipzen A."/>
            <person name="Lombard V."/>
            <person name="Magnuson J."/>
            <person name="Maillard F."/>
            <person name="Murat C."/>
            <person name="Nolan M."/>
            <person name="Ohm R.A."/>
            <person name="Pangilinan J."/>
            <person name="Pereira M.F."/>
            <person name="Perotto S."/>
            <person name="Peter M."/>
            <person name="Pfister S."/>
            <person name="Riley R."/>
            <person name="Sitrit Y."/>
            <person name="Stielow J.B."/>
            <person name="Szollosi G."/>
            <person name="Zifcakova L."/>
            <person name="Stursova M."/>
            <person name="Spatafora J.W."/>
            <person name="Tedersoo L."/>
            <person name="Vaario L.M."/>
            <person name="Yamada A."/>
            <person name="Yan M."/>
            <person name="Wang P."/>
            <person name="Xu J."/>
            <person name="Bruns T."/>
            <person name="Baldrian P."/>
            <person name="Vilgalys R."/>
            <person name="Dunand C."/>
            <person name="Henrissat B."/>
            <person name="Grigoriev I.V."/>
            <person name="Hibbett D."/>
            <person name="Nagy L.G."/>
            <person name="Martin F.M."/>
        </authorList>
    </citation>
    <scope>NUCLEOTIDE SEQUENCE</scope>
    <source>
        <strain evidence="1">UH-Tt-Lm1</strain>
    </source>
</reference>
<evidence type="ECO:0000313" key="2">
    <source>
        <dbReference type="Proteomes" id="UP000736335"/>
    </source>
</evidence>
<evidence type="ECO:0008006" key="3">
    <source>
        <dbReference type="Google" id="ProtNLM"/>
    </source>
</evidence>
<reference evidence="1" key="2">
    <citation type="submission" date="2020-11" db="EMBL/GenBank/DDBJ databases">
        <authorList>
            <consortium name="DOE Joint Genome Institute"/>
            <person name="Kuo A."/>
            <person name="Miyauchi S."/>
            <person name="Kiss E."/>
            <person name="Drula E."/>
            <person name="Kohler A."/>
            <person name="Sanchez-Garcia M."/>
            <person name="Andreopoulos B."/>
            <person name="Barry K.W."/>
            <person name="Bonito G."/>
            <person name="Buee M."/>
            <person name="Carver A."/>
            <person name="Chen C."/>
            <person name="Cichocki N."/>
            <person name="Clum A."/>
            <person name="Culley D."/>
            <person name="Crous P.W."/>
            <person name="Fauchery L."/>
            <person name="Girlanda M."/>
            <person name="Hayes R."/>
            <person name="Keri Z."/>
            <person name="Labutti K."/>
            <person name="Lipzen A."/>
            <person name="Lombard V."/>
            <person name="Magnuson J."/>
            <person name="Maillard F."/>
            <person name="Morin E."/>
            <person name="Murat C."/>
            <person name="Nolan M."/>
            <person name="Ohm R."/>
            <person name="Pangilinan J."/>
            <person name="Pereira M."/>
            <person name="Perotto S."/>
            <person name="Peter M."/>
            <person name="Riley R."/>
            <person name="Sitrit Y."/>
            <person name="Stielow B."/>
            <person name="Szollosi G."/>
            <person name="Zifcakova L."/>
            <person name="Stursova M."/>
            <person name="Spatafora J.W."/>
            <person name="Tedersoo L."/>
            <person name="Vaario L.-M."/>
            <person name="Yamada A."/>
            <person name="Yan M."/>
            <person name="Wang P."/>
            <person name="Xu J."/>
            <person name="Bruns T."/>
            <person name="Baldrian P."/>
            <person name="Vilgalys R."/>
            <person name="Henrissat B."/>
            <person name="Grigoriev I.V."/>
            <person name="Hibbett D."/>
            <person name="Nagy L.G."/>
            <person name="Martin F.M."/>
        </authorList>
    </citation>
    <scope>NUCLEOTIDE SEQUENCE</scope>
    <source>
        <strain evidence="1">UH-Tt-Lm1</strain>
    </source>
</reference>
<dbReference type="InterPro" id="IPR032675">
    <property type="entry name" value="LRR_dom_sf"/>
</dbReference>
<dbReference type="Proteomes" id="UP000736335">
    <property type="component" value="Unassembled WGS sequence"/>
</dbReference>
<keyword evidence="2" id="KW-1185">Reference proteome</keyword>